<keyword evidence="3" id="KW-1185">Reference proteome</keyword>
<organism evidence="2 3">
    <name type="scientific">Rhizopogon vinicolor AM-OR11-026</name>
    <dbReference type="NCBI Taxonomy" id="1314800"/>
    <lineage>
        <taxon>Eukaryota</taxon>
        <taxon>Fungi</taxon>
        <taxon>Dikarya</taxon>
        <taxon>Basidiomycota</taxon>
        <taxon>Agaricomycotina</taxon>
        <taxon>Agaricomycetes</taxon>
        <taxon>Agaricomycetidae</taxon>
        <taxon>Boletales</taxon>
        <taxon>Suillineae</taxon>
        <taxon>Rhizopogonaceae</taxon>
        <taxon>Rhizopogon</taxon>
    </lineage>
</organism>
<dbReference type="Proteomes" id="UP000092154">
    <property type="component" value="Unassembled WGS sequence"/>
</dbReference>
<sequence length="140" mass="15645">KKQKQWRRWSEEVIPSLISPYLGYIWQSASLQSIPDLGCSTGGDSRCSGFCRPQSLAVTCVLFDHALFVNISCCKCSSAPLQLMTRGLIACTPVAPSLAVDIRVLELVKHLFVWMTPNSTAWCETLETFLNERGYNLNTK</sequence>
<accession>A0A1B7MIS1</accession>
<dbReference type="InterPro" id="IPR041320">
    <property type="entry name" value="CxC1"/>
</dbReference>
<feature type="non-terminal residue" evidence="2">
    <location>
        <position position="140"/>
    </location>
</feature>
<evidence type="ECO:0000259" key="1">
    <source>
        <dbReference type="Pfam" id="PF18802"/>
    </source>
</evidence>
<protein>
    <recommendedName>
        <fullName evidence="1">CxC1-like cysteine cluster associated with KDZ transposases domain-containing protein</fullName>
    </recommendedName>
</protein>
<dbReference type="Pfam" id="PF18802">
    <property type="entry name" value="CxC1"/>
    <property type="match status" value="1"/>
</dbReference>
<gene>
    <name evidence="2" type="ORF">K503DRAFT_668010</name>
</gene>
<name>A0A1B7MIS1_9AGAM</name>
<dbReference type="STRING" id="1314800.A0A1B7MIS1"/>
<dbReference type="InParanoid" id="A0A1B7MIS1"/>
<proteinExistence type="predicted"/>
<evidence type="ECO:0000313" key="3">
    <source>
        <dbReference type="Proteomes" id="UP000092154"/>
    </source>
</evidence>
<dbReference type="AlphaFoldDB" id="A0A1B7MIS1"/>
<evidence type="ECO:0000313" key="2">
    <source>
        <dbReference type="EMBL" id="OAX32500.1"/>
    </source>
</evidence>
<dbReference type="EMBL" id="KV448991">
    <property type="protein sequence ID" value="OAX32500.1"/>
    <property type="molecule type" value="Genomic_DNA"/>
</dbReference>
<feature type="non-terminal residue" evidence="2">
    <location>
        <position position="1"/>
    </location>
</feature>
<dbReference type="OrthoDB" id="3200967at2759"/>
<feature type="domain" description="CxC1-like cysteine cluster associated with KDZ transposases" evidence="1">
    <location>
        <begin position="69"/>
        <end position="133"/>
    </location>
</feature>
<reference evidence="2 3" key="1">
    <citation type="submission" date="2016-06" db="EMBL/GenBank/DDBJ databases">
        <title>Comparative genomics of the ectomycorrhizal sister species Rhizopogon vinicolor and Rhizopogon vesiculosus (Basidiomycota: Boletales) reveals a divergence of the mating type B locus.</title>
        <authorList>
            <consortium name="DOE Joint Genome Institute"/>
            <person name="Mujic A.B."/>
            <person name="Kuo A."/>
            <person name="Tritt A."/>
            <person name="Lipzen A."/>
            <person name="Chen C."/>
            <person name="Johnson J."/>
            <person name="Sharma A."/>
            <person name="Barry K."/>
            <person name="Grigoriev I.V."/>
            <person name="Spatafora J.W."/>
        </authorList>
    </citation>
    <scope>NUCLEOTIDE SEQUENCE [LARGE SCALE GENOMIC DNA]</scope>
    <source>
        <strain evidence="2 3">AM-OR11-026</strain>
    </source>
</reference>